<proteinExistence type="predicted"/>
<organism evidence="1">
    <name type="scientific">marine sediment metagenome</name>
    <dbReference type="NCBI Taxonomy" id="412755"/>
    <lineage>
        <taxon>unclassified sequences</taxon>
        <taxon>metagenomes</taxon>
        <taxon>ecological metagenomes</taxon>
    </lineage>
</organism>
<comment type="caution">
    <text evidence="1">The sequence shown here is derived from an EMBL/GenBank/DDBJ whole genome shotgun (WGS) entry which is preliminary data.</text>
</comment>
<protein>
    <submittedName>
        <fullName evidence="1">Uncharacterized protein</fullName>
    </submittedName>
</protein>
<gene>
    <name evidence="1" type="ORF">S03H2_47762</name>
</gene>
<name>X1JWI4_9ZZZZ</name>
<feature type="non-terminal residue" evidence="1">
    <location>
        <position position="1"/>
    </location>
</feature>
<accession>X1JWI4</accession>
<sequence>LFKTLQAVAVENRGEIRWSRIIEELRDSLAGKPLVDAAEKLAHRLHKAGVKVLMRA</sequence>
<dbReference type="EMBL" id="BARU01030065">
    <property type="protein sequence ID" value="GAH74148.1"/>
    <property type="molecule type" value="Genomic_DNA"/>
</dbReference>
<dbReference type="AlphaFoldDB" id="X1JWI4"/>
<evidence type="ECO:0000313" key="1">
    <source>
        <dbReference type="EMBL" id="GAH74148.1"/>
    </source>
</evidence>
<reference evidence="1" key="1">
    <citation type="journal article" date="2014" name="Front. Microbiol.">
        <title>High frequency of phylogenetically diverse reductive dehalogenase-homologous genes in deep subseafloor sedimentary metagenomes.</title>
        <authorList>
            <person name="Kawai M."/>
            <person name="Futagami T."/>
            <person name="Toyoda A."/>
            <person name="Takaki Y."/>
            <person name="Nishi S."/>
            <person name="Hori S."/>
            <person name="Arai W."/>
            <person name="Tsubouchi T."/>
            <person name="Morono Y."/>
            <person name="Uchiyama I."/>
            <person name="Ito T."/>
            <person name="Fujiyama A."/>
            <person name="Inagaki F."/>
            <person name="Takami H."/>
        </authorList>
    </citation>
    <scope>NUCLEOTIDE SEQUENCE</scope>
    <source>
        <strain evidence="1">Expedition CK06-06</strain>
    </source>
</reference>